<dbReference type="Pfam" id="PF06120">
    <property type="entry name" value="Phage_HK97_TLTM"/>
    <property type="match status" value="1"/>
</dbReference>
<sequence length="1069" mass="112332">MMATLRELIIKISANSQSFQSEIARASRMGSDYYRTMQSGGRQAAAASRDSQRALSSVTAQLSEAKNMALGMAGAFAGAFATRNLIQLADSYNSLSARIKLATTDAGDFSNAQSGLMEISQRTGTAFADNAALFSRTSSSLREWGYGTQDILKLTDALSTGLQVSGATAQETSSAITQLSQALGRGVLRGQDFNSVAQSSPRLMKALADGMGVAQKDLKGLADAGALTTDKIVPALISQIGKLRSEFESMPNSVSAASTRVSNAFMEWVGGANQASGATAGISGVLDGVAKNIDSVALAGGVLVSVGLARTIGGWSSSLAGSTRQLISSTQGQLALAAAQREGLTTSLSLINTERAGAIAAQKSLVAQLNLAQTEQSRAVIRRQLAANSAEVIRLTQAETAATAQLAAVQSRLSVTAGLASKALGLLGGPVGAAMLAAGAIFYFHQKSEQARESAIAFADSLGDLEKSLNSMSEAQLRANKAKLLDSEDIQSDSIAKKKAELEGITVALEKYKAGQVGYGNISSLYIRALGSEEELLRRKAVLLGELELDQKRLNQTQETSANVSGMLTDKFSWMAKTVEALTGTIESASPATTEITKDFEGFGKAADSLALQLDVSRLNAAGAAREAYILAGLQKAAGDAALKHKDDLIALAKGQIMSGAISDEMALKLTDYAAKLGQLFDEGKQTKALTASHKASNGIAQSYQRQLESLDQQIALFGQTTELAKQRYQLAHGELKSLDAAKKAAIEQRAIEIDRLNAKKAYQDTMSDLQTAEEKALATTKERLKVIRDAKLSSEELAAAVEKASKASVTKAPKFGGLSPEVGGAAGELINIAGAEVELKKWNDQQLQLQNELFAQKEIDAKTHSDRLIEIEQMNADRRKDIQMAYASASLGVISSMTGQMADMMSQMGDKSSAAYKTMFLASKAAAIAQAMISTEVAATKALEMGTILGIPAASVVRGLGYASIGMIAGQAISGMAHDGIDNVPREGTWLLDRGERVVDSRTNADLKNYLSNANGNRGGGNINITVPLSVSEGIGMEDAKALSGLIKSKVMEVITNEQRSGGLLNKR</sequence>
<evidence type="ECO:0000259" key="2">
    <source>
        <dbReference type="Pfam" id="PF20155"/>
    </source>
</evidence>
<name>A0A411WM14_9GAMM</name>
<dbReference type="Proteomes" id="UP000293154">
    <property type="component" value="Chromosome"/>
</dbReference>
<dbReference type="NCBIfam" id="TIGR02675">
    <property type="entry name" value="tape_meas_nterm"/>
    <property type="match status" value="1"/>
</dbReference>
<evidence type="ECO:0000313" key="4">
    <source>
        <dbReference type="Proteomes" id="UP000293154"/>
    </source>
</evidence>
<evidence type="ECO:0000313" key="3">
    <source>
        <dbReference type="EMBL" id="QBH97155.1"/>
    </source>
</evidence>
<dbReference type="Pfam" id="PF20155">
    <property type="entry name" value="TMP_3"/>
    <property type="match status" value="1"/>
</dbReference>
<dbReference type="InterPro" id="IPR009302">
    <property type="entry name" value="Tail_length_tape_measure"/>
</dbReference>
<dbReference type="OrthoDB" id="79849at2"/>
<evidence type="ECO:0000259" key="1">
    <source>
        <dbReference type="Pfam" id="PF06120"/>
    </source>
</evidence>
<feature type="domain" description="Tail length tape measure" evidence="1">
    <location>
        <begin position="413"/>
        <end position="567"/>
    </location>
</feature>
<organism evidence="3 4">
    <name type="scientific">Limnobaculum zhutongyuii</name>
    <dbReference type="NCBI Taxonomy" id="2498113"/>
    <lineage>
        <taxon>Bacteria</taxon>
        <taxon>Pseudomonadati</taxon>
        <taxon>Pseudomonadota</taxon>
        <taxon>Gammaproteobacteria</taxon>
        <taxon>Enterobacterales</taxon>
        <taxon>Budviciaceae</taxon>
        <taxon>Limnobaculum</taxon>
    </lineage>
</organism>
<protein>
    <submittedName>
        <fullName evidence="3">Phage tail tape measure protein</fullName>
    </submittedName>
</protein>
<proteinExistence type="predicted"/>
<keyword evidence="4" id="KW-1185">Reference proteome</keyword>
<gene>
    <name evidence="3" type="ORF">EKN56_12585</name>
</gene>
<dbReference type="AlphaFoldDB" id="A0A411WM14"/>
<dbReference type="EMBL" id="CP034752">
    <property type="protein sequence ID" value="QBH97155.1"/>
    <property type="molecule type" value="Genomic_DNA"/>
</dbReference>
<reference evidence="3 4" key="1">
    <citation type="submission" date="2019-03" db="EMBL/GenBank/DDBJ databases">
        <title>Pragia sp. nov. isolated from the gut tract of Carduelis flavirostris.</title>
        <authorList>
            <person name="Ge Y."/>
        </authorList>
    </citation>
    <scope>NUCLEOTIDE SEQUENCE [LARGE SCALE GENOMIC DNA]</scope>
    <source>
        <strain evidence="3 4">CF-458</strain>
    </source>
</reference>
<feature type="domain" description="Tape measure protein N-terminal" evidence="2">
    <location>
        <begin position="84"/>
        <end position="273"/>
    </location>
</feature>
<dbReference type="InterPro" id="IPR013491">
    <property type="entry name" value="Tape_meas_N"/>
</dbReference>
<accession>A0A411WM14</accession>
<dbReference type="KEGG" id="prag:EKN56_12585"/>